<evidence type="ECO:0000313" key="3">
    <source>
        <dbReference type="EMBL" id="PZQ77398.1"/>
    </source>
</evidence>
<dbReference type="Proteomes" id="UP000249135">
    <property type="component" value="Unassembled WGS sequence"/>
</dbReference>
<sequence length="398" mass="44524">MRLLRIIPSIDRRSGGPAEAARRLDAELVRLGHAVEVVSLDAPGDSWIGDYPVQVHALGGRGHYRYSPALKPWLETNAGRFDAVVVDGLWQYPGLGAWRALAGSAVPYFVFPHGMLDPWFKRAYPRKHLKKWLYWPWAEYRVLRDARAVLFTCEEERRLARESFWLYRPRQELVTAFGTADVPPDSDGLRQSFHRQFPGLTDKRLCLFLGRIQEKKGCDLLIEAFAELARDDQRLHLVMAGPGEEAWLAQLRQLAHKAGIADRILWTGMLTGDLKWGAFYAAELFCLPSHQENFGIAVAEALACGRPVAISDKVNIWREIAADGAGWVGDDTVEGTVGALRKWLDASDEERARTSLAARQSFEKRFRIDAAAAHLASLIGSQLKAAAVPDSRWMGVAS</sequence>
<comment type="caution">
    <text evidence="3">The sequence shown here is derived from an EMBL/GenBank/DDBJ whole genome shotgun (WGS) entry which is preliminary data.</text>
</comment>
<dbReference type="InterPro" id="IPR001296">
    <property type="entry name" value="Glyco_trans_1"/>
</dbReference>
<dbReference type="Pfam" id="PF13579">
    <property type="entry name" value="Glyco_trans_4_4"/>
    <property type="match status" value="1"/>
</dbReference>
<name>A0A2W5QJH9_VARPD</name>
<dbReference type="PANTHER" id="PTHR12526">
    <property type="entry name" value="GLYCOSYLTRANSFERASE"/>
    <property type="match status" value="1"/>
</dbReference>
<dbReference type="GO" id="GO:0016757">
    <property type="term" value="F:glycosyltransferase activity"/>
    <property type="evidence" value="ECO:0007669"/>
    <property type="project" value="InterPro"/>
</dbReference>
<dbReference type="Pfam" id="PF00534">
    <property type="entry name" value="Glycos_transf_1"/>
    <property type="match status" value="1"/>
</dbReference>
<dbReference type="EMBL" id="QFPP01000021">
    <property type="protein sequence ID" value="PZQ77398.1"/>
    <property type="molecule type" value="Genomic_DNA"/>
</dbReference>
<organism evidence="3 4">
    <name type="scientific">Variovorax paradoxus</name>
    <dbReference type="NCBI Taxonomy" id="34073"/>
    <lineage>
        <taxon>Bacteria</taxon>
        <taxon>Pseudomonadati</taxon>
        <taxon>Pseudomonadota</taxon>
        <taxon>Betaproteobacteria</taxon>
        <taxon>Burkholderiales</taxon>
        <taxon>Comamonadaceae</taxon>
        <taxon>Variovorax</taxon>
    </lineage>
</organism>
<accession>A0A2W5QJH9</accession>
<dbReference type="AlphaFoldDB" id="A0A2W5QJH9"/>
<gene>
    <name evidence="3" type="ORF">DI563_03870</name>
</gene>
<feature type="domain" description="Glycosyl transferase family 1" evidence="1">
    <location>
        <begin position="195"/>
        <end position="360"/>
    </location>
</feature>
<reference evidence="3 4" key="1">
    <citation type="submission" date="2017-08" db="EMBL/GenBank/DDBJ databases">
        <title>Infants hospitalized years apart are colonized by the same room-sourced microbial strains.</title>
        <authorList>
            <person name="Brooks B."/>
            <person name="Olm M.R."/>
            <person name="Firek B.A."/>
            <person name="Baker R."/>
            <person name="Thomas B.C."/>
            <person name="Morowitz M.J."/>
            <person name="Banfield J.F."/>
        </authorList>
    </citation>
    <scope>NUCLEOTIDE SEQUENCE [LARGE SCALE GENOMIC DNA]</scope>
    <source>
        <strain evidence="3">S2_005_003_R2_41</strain>
    </source>
</reference>
<keyword evidence="3" id="KW-0808">Transferase</keyword>
<proteinExistence type="predicted"/>
<protein>
    <submittedName>
        <fullName evidence="3">Transferase</fullName>
    </submittedName>
</protein>
<feature type="domain" description="Glycosyltransferase subfamily 4-like N-terminal" evidence="2">
    <location>
        <begin position="15"/>
        <end position="171"/>
    </location>
</feature>
<dbReference type="InterPro" id="IPR028098">
    <property type="entry name" value="Glyco_trans_4-like_N"/>
</dbReference>
<dbReference type="Gene3D" id="3.40.50.2000">
    <property type="entry name" value="Glycogen Phosphorylase B"/>
    <property type="match status" value="2"/>
</dbReference>
<dbReference type="SUPFAM" id="SSF53756">
    <property type="entry name" value="UDP-Glycosyltransferase/glycogen phosphorylase"/>
    <property type="match status" value="1"/>
</dbReference>
<evidence type="ECO:0000259" key="2">
    <source>
        <dbReference type="Pfam" id="PF13579"/>
    </source>
</evidence>
<evidence type="ECO:0000259" key="1">
    <source>
        <dbReference type="Pfam" id="PF00534"/>
    </source>
</evidence>
<evidence type="ECO:0000313" key="4">
    <source>
        <dbReference type="Proteomes" id="UP000249135"/>
    </source>
</evidence>